<name>B1ZQ40_OPITP</name>
<evidence type="ECO:0000256" key="2">
    <source>
        <dbReference type="SAM" id="SignalP"/>
    </source>
</evidence>
<dbReference type="AlphaFoldDB" id="B1ZQ40"/>
<keyword evidence="2" id="KW-0732">Signal</keyword>
<evidence type="ECO:0000256" key="1">
    <source>
        <dbReference type="SAM" id="Coils"/>
    </source>
</evidence>
<accession>B1ZQ40</accession>
<dbReference type="Proteomes" id="UP000007013">
    <property type="component" value="Chromosome"/>
</dbReference>
<dbReference type="EMBL" id="CP001032">
    <property type="protein sequence ID" value="ACB77759.1"/>
    <property type="molecule type" value="Genomic_DNA"/>
</dbReference>
<evidence type="ECO:0000313" key="3">
    <source>
        <dbReference type="EMBL" id="ACB77759.1"/>
    </source>
</evidence>
<feature type="chain" id="PRO_5002772588" evidence="2">
    <location>
        <begin position="21"/>
        <end position="269"/>
    </location>
</feature>
<dbReference type="RefSeq" id="WP_012377273.1">
    <property type="nucleotide sequence ID" value="NC_010571.1"/>
</dbReference>
<feature type="signal peptide" evidence="2">
    <location>
        <begin position="1"/>
        <end position="20"/>
    </location>
</feature>
<dbReference type="eggNOG" id="COG5314">
    <property type="taxonomic scope" value="Bacteria"/>
</dbReference>
<organism evidence="3 4">
    <name type="scientific">Opitutus terrae (strain DSM 11246 / JCM 15787 / PB90-1)</name>
    <dbReference type="NCBI Taxonomy" id="452637"/>
    <lineage>
        <taxon>Bacteria</taxon>
        <taxon>Pseudomonadati</taxon>
        <taxon>Verrucomicrobiota</taxon>
        <taxon>Opitutia</taxon>
        <taxon>Opitutales</taxon>
        <taxon>Opitutaceae</taxon>
        <taxon>Opitutus</taxon>
    </lineage>
</organism>
<keyword evidence="4" id="KW-1185">Reference proteome</keyword>
<dbReference type="KEGG" id="ote:Oter_4488"/>
<feature type="coiled-coil region" evidence="1">
    <location>
        <begin position="41"/>
        <end position="71"/>
    </location>
</feature>
<dbReference type="STRING" id="452637.Oter_4488"/>
<proteinExistence type="predicted"/>
<gene>
    <name evidence="3" type="ordered locus">Oter_4488</name>
</gene>
<feature type="coiled-coil region" evidence="1">
    <location>
        <begin position="163"/>
        <end position="190"/>
    </location>
</feature>
<keyword evidence="1" id="KW-0175">Coiled coil</keyword>
<dbReference type="OrthoDB" id="205406at2"/>
<reference evidence="3 4" key="1">
    <citation type="journal article" date="2011" name="J. Bacteriol.">
        <title>Genome sequence of the verrucomicrobium Opitutus terrae PB90-1, an abundant inhabitant of rice paddy soil ecosystems.</title>
        <authorList>
            <person name="van Passel M.W."/>
            <person name="Kant R."/>
            <person name="Palva A."/>
            <person name="Copeland A."/>
            <person name="Lucas S."/>
            <person name="Lapidus A."/>
            <person name="Glavina del Rio T."/>
            <person name="Pitluck S."/>
            <person name="Goltsman E."/>
            <person name="Clum A."/>
            <person name="Sun H."/>
            <person name="Schmutz J."/>
            <person name="Larimer F.W."/>
            <person name="Land M.L."/>
            <person name="Hauser L."/>
            <person name="Kyrpides N."/>
            <person name="Mikhailova N."/>
            <person name="Richardson P.P."/>
            <person name="Janssen P.H."/>
            <person name="de Vos W.M."/>
            <person name="Smidt H."/>
        </authorList>
    </citation>
    <scope>NUCLEOTIDE SEQUENCE [LARGE SCALE GENOMIC DNA]</scope>
    <source>
        <strain evidence="4">DSM 11246 / JCM 15787 / PB90-1</strain>
    </source>
</reference>
<sequence>MRARVFIAIASAGLSHACFAQWAVFDAVNLSQSVTNYGVMVEQLARQADQIANQVRQIQHMEDRLKRLGNMADVKVIVGFPELSVDLNLPTQVKVWAENAGKVNGVGIFGDTRDGIFRPIVNEFPDFDGTMIIREPDVYKPAHDITTKVDEFKVVQQDVYLRRDELRKAISRTSEALRVAETEAEEQKLKAILDAQYDQLAAIDSEVTLSAAEIQVRAAESAAMVNAQNEADAETRRKLAQQEASRVTTTFTPKYKCLLTLVTEKPFAP</sequence>
<dbReference type="HOGENOM" id="CLU_1037616_0_0_0"/>
<evidence type="ECO:0000313" key="4">
    <source>
        <dbReference type="Proteomes" id="UP000007013"/>
    </source>
</evidence>
<protein>
    <submittedName>
        <fullName evidence="3">Uncharacterized protein</fullName>
    </submittedName>
</protein>